<sequence>CAKVVIEFKVFLIGKILKIQQSMQIEESTSLEWRDTNWLTRLGGIQNRQMALDYFSLSPFWDKNCNNERIYMQTAYRGLRQPLEKTIEALCKMTSIEFSVENRQPPIWVIQKQFRTGPAPNEINIVVIYYISGTNIYQAPTIYSIASKRLLASLYHVNDAFREVRDVAHFSLLDNCSYKATGDLLVFSTSRNTAGSLMGAANQKTWEFRHWMDRVIDTSADYISHQQVRINFYTPKTDTFYAKLNHAKLEIICKRKRQCKKNKRKHKIKKQ</sequence>
<evidence type="ECO:0000256" key="1">
    <source>
        <dbReference type="ARBA" id="ARBA00004123"/>
    </source>
</evidence>
<dbReference type="Pfam" id="PF04934">
    <property type="entry name" value="Med6"/>
    <property type="match status" value="1"/>
</dbReference>
<evidence type="ECO:0000256" key="8">
    <source>
        <dbReference type="RuleBase" id="RU364143"/>
    </source>
</evidence>
<keyword evidence="10" id="KW-1185">Reference proteome</keyword>
<dbReference type="Gene3D" id="3.10.450.580">
    <property type="entry name" value="Mediator complex, subunit Med6"/>
    <property type="match status" value="1"/>
</dbReference>
<dbReference type="InterPro" id="IPR007018">
    <property type="entry name" value="Mediator_Med6"/>
</dbReference>
<accession>A0A8H7USJ7</accession>
<evidence type="ECO:0000256" key="3">
    <source>
        <dbReference type="ARBA" id="ARBA00020634"/>
    </source>
</evidence>
<name>A0A8H7USJ7_9FUNG</name>
<evidence type="ECO:0000256" key="4">
    <source>
        <dbReference type="ARBA" id="ARBA00023015"/>
    </source>
</evidence>
<evidence type="ECO:0000313" key="9">
    <source>
        <dbReference type="EMBL" id="KAG2192547.1"/>
    </source>
</evidence>
<comment type="caution">
    <text evidence="9">The sequence shown here is derived from an EMBL/GenBank/DDBJ whole genome shotgun (WGS) entry which is preliminary data.</text>
</comment>
<keyword evidence="6 8" id="KW-0539">Nucleus</keyword>
<dbReference type="PANTHER" id="PTHR13104">
    <property type="entry name" value="MED-6-RELATED"/>
    <property type="match status" value="1"/>
</dbReference>
<evidence type="ECO:0000256" key="5">
    <source>
        <dbReference type="ARBA" id="ARBA00023163"/>
    </source>
</evidence>
<evidence type="ECO:0000256" key="7">
    <source>
        <dbReference type="ARBA" id="ARBA00031259"/>
    </source>
</evidence>
<dbReference type="Proteomes" id="UP000650833">
    <property type="component" value="Unassembled WGS sequence"/>
</dbReference>
<comment type="subunit">
    <text evidence="8">Component of the Mediator complex.</text>
</comment>
<dbReference type="EMBL" id="JAEPRC010000715">
    <property type="protein sequence ID" value="KAG2192547.1"/>
    <property type="molecule type" value="Genomic_DNA"/>
</dbReference>
<keyword evidence="4 8" id="KW-0805">Transcription regulation</keyword>
<dbReference type="GO" id="GO:0003712">
    <property type="term" value="F:transcription coregulator activity"/>
    <property type="evidence" value="ECO:0007669"/>
    <property type="project" value="InterPro"/>
</dbReference>
<evidence type="ECO:0000256" key="6">
    <source>
        <dbReference type="ARBA" id="ARBA00023242"/>
    </source>
</evidence>
<keyword evidence="5 8" id="KW-0804">Transcription</keyword>
<keyword evidence="8" id="KW-0010">Activator</keyword>
<evidence type="ECO:0000313" key="10">
    <source>
        <dbReference type="Proteomes" id="UP000650833"/>
    </source>
</evidence>
<protein>
    <recommendedName>
        <fullName evidence="3 8">Mediator of RNA polymerase II transcription subunit 6</fullName>
    </recommendedName>
    <alternativeName>
        <fullName evidence="7 8">Mediator complex subunit 6</fullName>
    </alternativeName>
</protein>
<dbReference type="InterPro" id="IPR038566">
    <property type="entry name" value="Mediator_Med6_sf"/>
</dbReference>
<feature type="non-terminal residue" evidence="9">
    <location>
        <position position="1"/>
    </location>
</feature>
<organism evidence="9 10">
    <name type="scientific">Mucor plumbeus</name>
    <dbReference type="NCBI Taxonomy" id="97098"/>
    <lineage>
        <taxon>Eukaryota</taxon>
        <taxon>Fungi</taxon>
        <taxon>Fungi incertae sedis</taxon>
        <taxon>Mucoromycota</taxon>
        <taxon>Mucoromycotina</taxon>
        <taxon>Mucoromycetes</taxon>
        <taxon>Mucorales</taxon>
        <taxon>Mucorineae</taxon>
        <taxon>Mucoraceae</taxon>
        <taxon>Mucor</taxon>
    </lineage>
</organism>
<proteinExistence type="inferred from homology"/>
<evidence type="ECO:0000256" key="2">
    <source>
        <dbReference type="ARBA" id="ARBA00007526"/>
    </source>
</evidence>
<dbReference type="GO" id="GO:0006357">
    <property type="term" value="P:regulation of transcription by RNA polymerase II"/>
    <property type="evidence" value="ECO:0007669"/>
    <property type="project" value="InterPro"/>
</dbReference>
<dbReference type="OrthoDB" id="344220at2759"/>
<dbReference type="AlphaFoldDB" id="A0A8H7USJ7"/>
<dbReference type="GO" id="GO:0016592">
    <property type="term" value="C:mediator complex"/>
    <property type="evidence" value="ECO:0007669"/>
    <property type="project" value="InterPro"/>
</dbReference>
<gene>
    <name evidence="8" type="primary">MED6</name>
    <name evidence="9" type="ORF">INT46_002254</name>
</gene>
<comment type="similarity">
    <text evidence="2 8">Belongs to the Mediator complex subunit 6 family.</text>
</comment>
<reference evidence="9" key="1">
    <citation type="submission" date="2020-12" db="EMBL/GenBank/DDBJ databases">
        <title>Metabolic potential, ecology and presence of endohyphal bacteria is reflected in genomic diversity of Mucoromycotina.</title>
        <authorList>
            <person name="Muszewska A."/>
            <person name="Okrasinska A."/>
            <person name="Steczkiewicz K."/>
            <person name="Drgas O."/>
            <person name="Orlowska M."/>
            <person name="Perlinska-Lenart U."/>
            <person name="Aleksandrzak-Piekarczyk T."/>
            <person name="Szatraj K."/>
            <person name="Zielenkiewicz U."/>
            <person name="Pilsyk S."/>
            <person name="Malc E."/>
            <person name="Mieczkowski P."/>
            <person name="Kruszewska J.S."/>
            <person name="Biernat P."/>
            <person name="Pawlowska J."/>
        </authorList>
    </citation>
    <scope>NUCLEOTIDE SEQUENCE</scope>
    <source>
        <strain evidence="9">CBS 226.32</strain>
    </source>
</reference>
<comment type="subcellular location">
    <subcellularLocation>
        <location evidence="1 8">Nucleus</location>
    </subcellularLocation>
</comment>
<comment type="function">
    <text evidence="8">Component of the Mediator complex, a coactivator involved in the regulated transcription of nearly all RNA polymerase II-dependent genes. Mediator functions as a bridge to convey information from gene-specific regulatory proteins to the basal RNA polymerase II transcription machinery. Mediator is recruited to promoters by direct interactions with regulatory proteins and serves as a scaffold for the assembly of a functional preinitiation complex with RNA polymerase II and the general transcription factors.</text>
</comment>